<organism evidence="1 2">
    <name type="scientific">Sphingobium fuliginis (strain ATCC 27551)</name>
    <dbReference type="NCBI Taxonomy" id="336203"/>
    <lineage>
        <taxon>Bacteria</taxon>
        <taxon>Pseudomonadati</taxon>
        <taxon>Pseudomonadota</taxon>
        <taxon>Alphaproteobacteria</taxon>
        <taxon>Sphingomonadales</taxon>
        <taxon>Sphingomonadaceae</taxon>
        <taxon>Sphingobium</taxon>
    </lineage>
</organism>
<evidence type="ECO:0000313" key="2">
    <source>
        <dbReference type="Proteomes" id="UP000221538"/>
    </source>
</evidence>
<comment type="caution">
    <text evidence="1">The sequence shown here is derived from an EMBL/GenBank/DDBJ whole genome shotgun (WGS) entry which is preliminary data.</text>
</comment>
<dbReference type="AlphaFoldDB" id="A0A292ZN58"/>
<dbReference type="RefSeq" id="WP_099186937.1">
    <property type="nucleotide sequence ID" value="NZ_BEWI01000032.1"/>
</dbReference>
<dbReference type="InterPro" id="IPR007325">
    <property type="entry name" value="KFase/CYL"/>
</dbReference>
<proteinExistence type="predicted"/>
<dbReference type="GO" id="GO:0019441">
    <property type="term" value="P:L-tryptophan catabolic process to kynurenine"/>
    <property type="evidence" value="ECO:0007669"/>
    <property type="project" value="InterPro"/>
</dbReference>
<reference evidence="1 2" key="1">
    <citation type="journal article" date="2013" name="Biodegradation">
        <title>Occurrence of 4-tert-butylphenol (4-t-BP) biodegradation in an aquatic sample caused by the presence of Spirodela polyrrhiza and isolation of a 4-t-BP-utilizing bacterium.</title>
        <authorList>
            <person name="Ogata Y."/>
            <person name="Toyama T."/>
            <person name="Yu N."/>
            <person name="Wang X."/>
            <person name="Sei K."/>
            <person name="Ike M."/>
        </authorList>
    </citation>
    <scope>NUCLEOTIDE SEQUENCE [LARGE SCALE GENOMIC DNA]</scope>
    <source>
        <strain evidence="1 2">OMI</strain>
    </source>
</reference>
<sequence>MCDQCPKAPDGWIGWLDLPASRPVQPAGPWVDLTHDVGPDMPCASIFPRPSFGKLRSLPQDPFNVTDIHMVAHAGTHVDAPLHYFENAPDMASIPPERLSGEGVVWRIEKGPDQIISVAELEQCRPLLQAGDILAVDTGWAARFGTPDYERHPSFSPEAATWLLERRIKMLACDFATPDLVYHLRQPGFDWPVHRTLLANGILICEHLTGHAVFAGDRVEFLFGALPMAGGDGSPARVLARRIARTGV</sequence>
<dbReference type="InterPro" id="IPR037175">
    <property type="entry name" value="KFase_sf"/>
</dbReference>
<dbReference type="EMBL" id="BEWI01000032">
    <property type="protein sequence ID" value="GAY24558.1"/>
    <property type="molecule type" value="Genomic_DNA"/>
</dbReference>
<dbReference type="SUPFAM" id="SSF102198">
    <property type="entry name" value="Putative cyclase"/>
    <property type="match status" value="1"/>
</dbReference>
<reference evidence="1 2" key="2">
    <citation type="journal article" date="2013" name="Environ. Sci. Technol.">
        <title>The 4-tert-butylphenol-utilizing bacterium Sphingobium fuliginis OMI can degrade bisphenols via phenolic ring hydroxylation and meta-cleavage pathway.</title>
        <authorList>
            <person name="Ogata Y."/>
            <person name="Goda S."/>
            <person name="Toyama T."/>
            <person name="Sei K."/>
            <person name="Ike M."/>
        </authorList>
    </citation>
    <scope>NUCLEOTIDE SEQUENCE [LARGE SCALE GENOMIC DNA]</scope>
    <source>
        <strain evidence="1 2">OMI</strain>
    </source>
</reference>
<dbReference type="PANTHER" id="PTHR31118:SF32">
    <property type="entry name" value="KYNURENINE FORMAMIDASE"/>
    <property type="match status" value="1"/>
</dbReference>
<dbReference type="GO" id="GO:0004061">
    <property type="term" value="F:arylformamidase activity"/>
    <property type="evidence" value="ECO:0007669"/>
    <property type="project" value="InterPro"/>
</dbReference>
<keyword evidence="1" id="KW-0378">Hydrolase</keyword>
<accession>A0A292ZN58</accession>
<gene>
    <name evidence="1" type="ORF">SFOMI_5138</name>
</gene>
<dbReference type="Pfam" id="PF04199">
    <property type="entry name" value="Cyclase"/>
    <property type="match status" value="1"/>
</dbReference>
<evidence type="ECO:0000313" key="1">
    <source>
        <dbReference type="EMBL" id="GAY24558.1"/>
    </source>
</evidence>
<protein>
    <submittedName>
        <fullName evidence="1">Metal-dependent hydrolase</fullName>
    </submittedName>
</protein>
<dbReference type="Gene3D" id="3.50.30.50">
    <property type="entry name" value="Putative cyclase"/>
    <property type="match status" value="1"/>
</dbReference>
<dbReference type="PANTHER" id="PTHR31118">
    <property type="entry name" value="CYCLASE-LIKE PROTEIN 2"/>
    <property type="match status" value="1"/>
</dbReference>
<name>A0A292ZN58_SPHSA</name>
<dbReference type="Proteomes" id="UP000221538">
    <property type="component" value="Unassembled WGS sequence"/>
</dbReference>